<keyword evidence="3 7" id="KW-0812">Transmembrane</keyword>
<feature type="compositionally biased region" description="Pro residues" evidence="6">
    <location>
        <begin position="24"/>
        <end position="36"/>
    </location>
</feature>
<comment type="similarity">
    <text evidence="2">Belongs to the TM2 family.</text>
</comment>
<evidence type="ECO:0000256" key="6">
    <source>
        <dbReference type="SAM" id="MobiDB-lite"/>
    </source>
</evidence>
<dbReference type="AlphaFoldDB" id="A0AAN9AJK9"/>
<dbReference type="Pfam" id="PF05154">
    <property type="entry name" value="TM2"/>
    <property type="match status" value="4"/>
</dbReference>
<evidence type="ECO:0000256" key="4">
    <source>
        <dbReference type="ARBA" id="ARBA00022989"/>
    </source>
</evidence>
<keyword evidence="10" id="KW-1185">Reference proteome</keyword>
<evidence type="ECO:0000256" key="1">
    <source>
        <dbReference type="ARBA" id="ARBA00004141"/>
    </source>
</evidence>
<dbReference type="EMBL" id="JBAMIC010004070">
    <property type="protein sequence ID" value="KAK7088166.1"/>
    <property type="molecule type" value="Genomic_DNA"/>
</dbReference>
<evidence type="ECO:0000259" key="8">
    <source>
        <dbReference type="Pfam" id="PF05154"/>
    </source>
</evidence>
<sequence length="527" mass="57734">MKMASEKRESVLHLGRETDLPSPSSNPPPPRPPPPSGAGLAAAYAPPPHVSSQAAPLPESAYWKVTPVGGYPSRSPMGAVHQGSYLAPPKKKSVLEAYILCLPLGFLGAHHFYLGRPSFGVMYLFTFGLFGAGWLIDLLRMPCLVSRVNKGNREKHEELVHLQQQLAQQQQQQQLGQQHGPQPLHNIVFVAFEPRSLADAYILWFPCGLFGFHHFYLRNYGMGFLYLFTFGLLGIGWLVDIFRMPSMVREANNNSPNKPIRTANQCTAHILALSPAGILGGHHYYLDRPIWGLLYTLTFGLCGAGWVMDWFRTHQLVKRANAMRLGLTSPCLKFVDDAYVLCIPWGFTGLHHFYLRRYGWGFLYLFTFGIFGIGWLVDWFRLPCLVKEVNANTDASCRRLITTTPHSNQAFNGAVTGTGNGGAVQNYGNQGQGPMTVVISPTQQPFGASGGVPPGYPPAAGYGYPSYQAYPGPYPSYMNGGMYQGGPPQYSAQPGSTDGPHVHVSAGPAPPPYEASAPNNQTTGTKH</sequence>
<dbReference type="InterPro" id="IPR050932">
    <property type="entry name" value="TM2D1-3-like"/>
</dbReference>
<protein>
    <recommendedName>
        <fullName evidence="8">TM2 domain-containing protein</fullName>
    </recommendedName>
</protein>
<feature type="domain" description="TM2" evidence="8">
    <location>
        <begin position="264"/>
        <end position="311"/>
    </location>
</feature>
<feature type="transmembrane region" description="Helical" evidence="7">
    <location>
        <begin position="358"/>
        <end position="377"/>
    </location>
</feature>
<feature type="domain" description="TM2" evidence="8">
    <location>
        <begin position="198"/>
        <end position="242"/>
    </location>
</feature>
<feature type="region of interest" description="Disordered" evidence="6">
    <location>
        <begin position="488"/>
        <end position="527"/>
    </location>
</feature>
<feature type="domain" description="TM2" evidence="8">
    <location>
        <begin position="91"/>
        <end position="138"/>
    </location>
</feature>
<feature type="transmembrane region" description="Helical" evidence="7">
    <location>
        <begin position="200"/>
        <end position="217"/>
    </location>
</feature>
<evidence type="ECO:0000256" key="2">
    <source>
        <dbReference type="ARBA" id="ARBA00008284"/>
    </source>
</evidence>
<evidence type="ECO:0000256" key="3">
    <source>
        <dbReference type="ARBA" id="ARBA00022692"/>
    </source>
</evidence>
<feature type="transmembrane region" description="Helical" evidence="7">
    <location>
        <begin position="120"/>
        <end position="139"/>
    </location>
</feature>
<comment type="caution">
    <text evidence="9">The sequence shown here is derived from an EMBL/GenBank/DDBJ whole genome shotgun (WGS) entry which is preliminary data.</text>
</comment>
<feature type="compositionally biased region" description="Basic and acidic residues" evidence="6">
    <location>
        <begin position="1"/>
        <end position="19"/>
    </location>
</feature>
<accession>A0AAN9AJK9</accession>
<comment type="subcellular location">
    <subcellularLocation>
        <location evidence="1">Membrane</location>
        <topology evidence="1">Multi-pass membrane protein</topology>
    </subcellularLocation>
</comment>
<gene>
    <name evidence="9" type="ORF">V1264_022112</name>
</gene>
<proteinExistence type="inferred from homology"/>
<keyword evidence="5 7" id="KW-0472">Membrane</keyword>
<feature type="transmembrane region" description="Helical" evidence="7">
    <location>
        <begin position="223"/>
        <end position="242"/>
    </location>
</feature>
<feature type="transmembrane region" description="Helical" evidence="7">
    <location>
        <begin position="290"/>
        <end position="311"/>
    </location>
</feature>
<feature type="compositionally biased region" description="Polar residues" evidence="6">
    <location>
        <begin position="517"/>
        <end position="527"/>
    </location>
</feature>
<keyword evidence="4 7" id="KW-1133">Transmembrane helix</keyword>
<evidence type="ECO:0000256" key="5">
    <source>
        <dbReference type="ARBA" id="ARBA00023136"/>
    </source>
</evidence>
<feature type="region of interest" description="Disordered" evidence="6">
    <location>
        <begin position="1"/>
        <end position="52"/>
    </location>
</feature>
<evidence type="ECO:0000256" key="7">
    <source>
        <dbReference type="SAM" id="Phobius"/>
    </source>
</evidence>
<reference evidence="9 10" key="1">
    <citation type="submission" date="2024-02" db="EMBL/GenBank/DDBJ databases">
        <title>Chromosome-scale genome assembly of the rough periwinkle Littorina saxatilis.</title>
        <authorList>
            <person name="De Jode A."/>
            <person name="Faria R."/>
            <person name="Formenti G."/>
            <person name="Sims Y."/>
            <person name="Smith T.P."/>
            <person name="Tracey A."/>
            <person name="Wood J.M.D."/>
            <person name="Zagrodzka Z.B."/>
            <person name="Johannesson K."/>
            <person name="Butlin R.K."/>
            <person name="Leder E.H."/>
        </authorList>
    </citation>
    <scope>NUCLEOTIDE SEQUENCE [LARGE SCALE GENOMIC DNA]</scope>
    <source>
        <strain evidence="9">Snail1</strain>
        <tissue evidence="9">Muscle</tissue>
    </source>
</reference>
<dbReference type="GO" id="GO:0016020">
    <property type="term" value="C:membrane"/>
    <property type="evidence" value="ECO:0007669"/>
    <property type="project" value="UniProtKB-SubCell"/>
</dbReference>
<dbReference type="PANTHER" id="PTHR21016:SF25">
    <property type="entry name" value="TM2 DOMAIN-CONTAINING PROTEIN DDB_G0277895-RELATED"/>
    <property type="match status" value="1"/>
</dbReference>
<dbReference type="Proteomes" id="UP001374579">
    <property type="component" value="Unassembled WGS sequence"/>
</dbReference>
<dbReference type="InterPro" id="IPR007829">
    <property type="entry name" value="TM2"/>
</dbReference>
<name>A0AAN9AJK9_9CAEN</name>
<evidence type="ECO:0000313" key="10">
    <source>
        <dbReference type="Proteomes" id="UP001374579"/>
    </source>
</evidence>
<dbReference type="PANTHER" id="PTHR21016">
    <property type="entry name" value="BETA-AMYLOID BINDING PROTEIN-RELATED"/>
    <property type="match status" value="1"/>
</dbReference>
<evidence type="ECO:0000313" key="9">
    <source>
        <dbReference type="EMBL" id="KAK7088166.1"/>
    </source>
</evidence>
<feature type="domain" description="TM2" evidence="8">
    <location>
        <begin position="338"/>
        <end position="380"/>
    </location>
</feature>
<organism evidence="9 10">
    <name type="scientific">Littorina saxatilis</name>
    <dbReference type="NCBI Taxonomy" id="31220"/>
    <lineage>
        <taxon>Eukaryota</taxon>
        <taxon>Metazoa</taxon>
        <taxon>Spiralia</taxon>
        <taxon>Lophotrochozoa</taxon>
        <taxon>Mollusca</taxon>
        <taxon>Gastropoda</taxon>
        <taxon>Caenogastropoda</taxon>
        <taxon>Littorinimorpha</taxon>
        <taxon>Littorinoidea</taxon>
        <taxon>Littorinidae</taxon>
        <taxon>Littorina</taxon>
    </lineage>
</organism>